<dbReference type="InterPro" id="IPR052513">
    <property type="entry name" value="Thioester_dehydratase-like"/>
</dbReference>
<dbReference type="SUPFAM" id="SSF50249">
    <property type="entry name" value="Nucleic acid-binding proteins"/>
    <property type="match status" value="1"/>
</dbReference>
<feature type="domain" description="ChsH2 C-terminal OB-fold" evidence="1">
    <location>
        <begin position="11"/>
        <end position="72"/>
    </location>
</feature>
<accession>A0A101KU14</accession>
<sequence>MKQNAAPAFEPVAGTGTVESVSVIHRSFYPAIKAPYALAIVRLDEGACMTAHIVETDPAAVRIGDKVSVTFREVGPDRKIPCFKPILQGE</sequence>
<gene>
    <name evidence="2" type="ORF">AU467_18820</name>
</gene>
<dbReference type="Proteomes" id="UP000053176">
    <property type="component" value="Unassembled WGS sequence"/>
</dbReference>
<proteinExistence type="predicted"/>
<evidence type="ECO:0000313" key="2">
    <source>
        <dbReference type="EMBL" id="KUM27013.1"/>
    </source>
</evidence>
<reference evidence="2 3" key="1">
    <citation type="submission" date="2015-12" db="EMBL/GenBank/DDBJ databases">
        <title>Draft genome sequence of Mesorhizobium sp. UFLA 01-765, a multitolerant efficient symbiont and plant-growth promoting strain isolated from Zn-mining soil using Leucaena leucocephala as a trap plant.</title>
        <authorList>
            <person name="Rangel W.M."/>
            <person name="Thijs S."/>
            <person name="Longatti S.M."/>
            <person name="Moreira F.M."/>
            <person name="Weyens N."/>
            <person name="Vangronsveld J."/>
            <person name="Van Hamme J.D."/>
            <person name="Bottos E.M."/>
            <person name="Rineau F."/>
        </authorList>
    </citation>
    <scope>NUCLEOTIDE SEQUENCE [LARGE SCALE GENOMIC DNA]</scope>
    <source>
        <strain evidence="2 3">UFLA 01-765</strain>
    </source>
</reference>
<evidence type="ECO:0000259" key="1">
    <source>
        <dbReference type="Pfam" id="PF01796"/>
    </source>
</evidence>
<dbReference type="PANTHER" id="PTHR34075:SF5">
    <property type="entry name" value="BLR3430 PROTEIN"/>
    <property type="match status" value="1"/>
</dbReference>
<evidence type="ECO:0000313" key="3">
    <source>
        <dbReference type="Proteomes" id="UP000053176"/>
    </source>
</evidence>
<dbReference type="InterPro" id="IPR002878">
    <property type="entry name" value="ChsH2_C"/>
</dbReference>
<dbReference type="AlphaFoldDB" id="A0A101KU14"/>
<comment type="caution">
    <text evidence="2">The sequence shown here is derived from an EMBL/GenBank/DDBJ whole genome shotgun (WGS) entry which is preliminary data.</text>
</comment>
<dbReference type="PANTHER" id="PTHR34075">
    <property type="entry name" value="BLR3430 PROTEIN"/>
    <property type="match status" value="1"/>
</dbReference>
<organism evidence="2 3">
    <name type="scientific">Rhizobium loti</name>
    <name type="common">Mesorhizobium loti</name>
    <dbReference type="NCBI Taxonomy" id="381"/>
    <lineage>
        <taxon>Bacteria</taxon>
        <taxon>Pseudomonadati</taxon>
        <taxon>Pseudomonadota</taxon>
        <taxon>Alphaproteobacteria</taxon>
        <taxon>Hyphomicrobiales</taxon>
        <taxon>Phyllobacteriaceae</taxon>
        <taxon>Mesorhizobium</taxon>
    </lineage>
</organism>
<dbReference type="EMBL" id="LPWA01000100">
    <property type="protein sequence ID" value="KUM27013.1"/>
    <property type="molecule type" value="Genomic_DNA"/>
</dbReference>
<protein>
    <recommendedName>
        <fullName evidence="1">ChsH2 C-terminal OB-fold domain-containing protein</fullName>
    </recommendedName>
</protein>
<dbReference type="OrthoDB" id="7595207at2"/>
<dbReference type="InterPro" id="IPR012340">
    <property type="entry name" value="NA-bd_OB-fold"/>
</dbReference>
<name>A0A101KU14_RHILI</name>
<dbReference type="Pfam" id="PF01796">
    <property type="entry name" value="OB_ChsH2_C"/>
    <property type="match status" value="1"/>
</dbReference>